<evidence type="ECO:0000313" key="8">
    <source>
        <dbReference type="EMBL" id="REJ09522.1"/>
    </source>
</evidence>
<evidence type="ECO:0000256" key="3">
    <source>
        <dbReference type="ARBA" id="ARBA00022692"/>
    </source>
</evidence>
<dbReference type="GO" id="GO:0016020">
    <property type="term" value="C:membrane"/>
    <property type="evidence" value="ECO:0007669"/>
    <property type="project" value="InterPro"/>
</dbReference>
<accession>A0A3E0J9D5</accession>
<feature type="region of interest" description="Disordered" evidence="6">
    <location>
        <begin position="39"/>
        <end position="63"/>
    </location>
</feature>
<dbReference type="InterPro" id="IPR022781">
    <property type="entry name" value="Flagellar_biosynth_FliO"/>
</dbReference>
<name>A0A3E0J9D5_9BACI</name>
<evidence type="ECO:0000256" key="1">
    <source>
        <dbReference type="ARBA" id="ARBA00004236"/>
    </source>
</evidence>
<keyword evidence="2" id="KW-1003">Cell membrane</keyword>
<keyword evidence="4 7" id="KW-1133">Transmembrane helix</keyword>
<feature type="transmembrane region" description="Helical" evidence="7">
    <location>
        <begin position="71"/>
        <end position="93"/>
    </location>
</feature>
<evidence type="ECO:0000256" key="4">
    <source>
        <dbReference type="ARBA" id="ARBA00022989"/>
    </source>
</evidence>
<dbReference type="Pfam" id="PF04347">
    <property type="entry name" value="FliO"/>
    <property type="match status" value="1"/>
</dbReference>
<comment type="subcellular location">
    <subcellularLocation>
        <location evidence="1">Cell membrane</location>
    </subcellularLocation>
</comment>
<evidence type="ECO:0000256" key="6">
    <source>
        <dbReference type="SAM" id="MobiDB-lite"/>
    </source>
</evidence>
<organism evidence="8 9">
    <name type="scientific">Halobacillus trueperi</name>
    <dbReference type="NCBI Taxonomy" id="156205"/>
    <lineage>
        <taxon>Bacteria</taxon>
        <taxon>Bacillati</taxon>
        <taxon>Bacillota</taxon>
        <taxon>Bacilli</taxon>
        <taxon>Bacillales</taxon>
        <taxon>Bacillaceae</taxon>
        <taxon>Halobacillus</taxon>
    </lineage>
</organism>
<evidence type="ECO:0000256" key="5">
    <source>
        <dbReference type="ARBA" id="ARBA00023136"/>
    </source>
</evidence>
<feature type="region of interest" description="Disordered" evidence="6">
    <location>
        <begin position="180"/>
        <end position="221"/>
    </location>
</feature>
<feature type="compositionally biased region" description="Basic and acidic residues" evidence="6">
    <location>
        <begin position="202"/>
        <end position="221"/>
    </location>
</feature>
<comment type="caution">
    <text evidence="8">The sequence shown here is derived from an EMBL/GenBank/DDBJ whole genome shotgun (WGS) entry which is preliminary data.</text>
</comment>
<protein>
    <recommendedName>
        <fullName evidence="10">Flagellar protein</fullName>
    </recommendedName>
</protein>
<dbReference type="EMBL" id="QUAE01000005">
    <property type="protein sequence ID" value="REJ09522.1"/>
    <property type="molecule type" value="Genomic_DNA"/>
</dbReference>
<dbReference type="Proteomes" id="UP000256305">
    <property type="component" value="Unassembled WGS sequence"/>
</dbReference>
<gene>
    <name evidence="8" type="ORF">DYE48_08070</name>
</gene>
<dbReference type="GO" id="GO:0044781">
    <property type="term" value="P:bacterial-type flagellum organization"/>
    <property type="evidence" value="ECO:0007669"/>
    <property type="project" value="InterPro"/>
</dbReference>
<evidence type="ECO:0000256" key="7">
    <source>
        <dbReference type="SAM" id="Phobius"/>
    </source>
</evidence>
<dbReference type="AlphaFoldDB" id="A0A3E0J9D5"/>
<proteinExistence type="predicted"/>
<keyword evidence="3 7" id="KW-0812">Transmembrane</keyword>
<feature type="compositionally biased region" description="Polar residues" evidence="6">
    <location>
        <begin position="187"/>
        <end position="201"/>
    </location>
</feature>
<reference evidence="8 9" key="1">
    <citation type="submission" date="2018-08" db="EMBL/GenBank/DDBJ databases">
        <title>Genome sequence of Halobacillus trueperi KCTC 3686.</title>
        <authorList>
            <person name="Cho K.H."/>
            <person name="Kwak M.-J."/>
            <person name="Kim B.-Y."/>
            <person name="Chun J."/>
        </authorList>
    </citation>
    <scope>NUCLEOTIDE SEQUENCE [LARGE SCALE GENOMIC DNA]</scope>
    <source>
        <strain evidence="8 9">KCTC 3686</strain>
    </source>
</reference>
<evidence type="ECO:0000313" key="9">
    <source>
        <dbReference type="Proteomes" id="UP000256305"/>
    </source>
</evidence>
<evidence type="ECO:0008006" key="10">
    <source>
        <dbReference type="Google" id="ProtNLM"/>
    </source>
</evidence>
<sequence>MRMVYTSRVTVAAILFILMMGVFPGQGLAQPTAFECMENPQLEGCPSSEGGQEEDQQTSDSPVEMDAGGSLVWNVVKLIFALIFVVALLYGLLKFFNQKNKMFNQNRTMENLGGMNLGPNRSIQAVRIGGQVFILGVGETVQIITEITEEETKQTLINQDLNGGPSPQLNIKKWTDKWKDRKESESHSSIQFQQLFENQLNDMKDKRKKVMDEKRRDSDYE</sequence>
<keyword evidence="9" id="KW-1185">Reference proteome</keyword>
<evidence type="ECO:0000256" key="2">
    <source>
        <dbReference type="ARBA" id="ARBA00022475"/>
    </source>
</evidence>
<keyword evidence="5 7" id="KW-0472">Membrane</keyword>